<proteinExistence type="predicted"/>
<keyword evidence="4" id="KW-1185">Reference proteome</keyword>
<keyword evidence="2" id="KW-0472">Membrane</keyword>
<protein>
    <submittedName>
        <fullName evidence="3">Succinate dehydrogenase cytochrome b558 subunit</fullName>
    </submittedName>
</protein>
<feature type="transmembrane region" description="Helical" evidence="2">
    <location>
        <begin position="56"/>
        <end position="79"/>
    </location>
</feature>
<evidence type="ECO:0000256" key="1">
    <source>
        <dbReference type="SAM" id="MobiDB-lite"/>
    </source>
</evidence>
<dbReference type="GO" id="GO:0016020">
    <property type="term" value="C:membrane"/>
    <property type="evidence" value="ECO:0007669"/>
    <property type="project" value="InterPro"/>
</dbReference>
<dbReference type="CDD" id="cd03497">
    <property type="entry name" value="SQR_TypeB_1_TM"/>
    <property type="match status" value="1"/>
</dbReference>
<accession>A0A517SUF3</accession>
<feature type="region of interest" description="Disordered" evidence="1">
    <location>
        <begin position="291"/>
        <end position="314"/>
    </location>
</feature>
<evidence type="ECO:0000313" key="3">
    <source>
        <dbReference type="EMBL" id="QDT59762.1"/>
    </source>
</evidence>
<feature type="compositionally biased region" description="Acidic residues" evidence="1">
    <location>
        <begin position="302"/>
        <end position="314"/>
    </location>
</feature>
<reference evidence="3 4" key="1">
    <citation type="submission" date="2019-02" db="EMBL/GenBank/DDBJ databases">
        <title>Deep-cultivation of Planctomycetes and their phenomic and genomic characterization uncovers novel biology.</title>
        <authorList>
            <person name="Wiegand S."/>
            <person name="Jogler M."/>
            <person name="Boedeker C."/>
            <person name="Pinto D."/>
            <person name="Vollmers J."/>
            <person name="Rivas-Marin E."/>
            <person name="Kohn T."/>
            <person name="Peeters S.H."/>
            <person name="Heuer A."/>
            <person name="Rast P."/>
            <person name="Oberbeckmann S."/>
            <person name="Bunk B."/>
            <person name="Jeske O."/>
            <person name="Meyerdierks A."/>
            <person name="Storesund J.E."/>
            <person name="Kallscheuer N."/>
            <person name="Luecker S."/>
            <person name="Lage O.M."/>
            <person name="Pohl T."/>
            <person name="Merkel B.J."/>
            <person name="Hornburger P."/>
            <person name="Mueller R.-W."/>
            <person name="Bruemmer F."/>
            <person name="Labrenz M."/>
            <person name="Spormann A.M."/>
            <person name="Op den Camp H."/>
            <person name="Overmann J."/>
            <person name="Amann R."/>
            <person name="Jetten M.S.M."/>
            <person name="Mascher T."/>
            <person name="Medema M.H."/>
            <person name="Devos D.P."/>
            <person name="Kaster A.-K."/>
            <person name="Ovreas L."/>
            <person name="Rohde M."/>
            <person name="Galperin M.Y."/>
            <person name="Jogler C."/>
        </authorList>
    </citation>
    <scope>NUCLEOTIDE SEQUENCE [LARGE SCALE GENOMIC DNA]</scope>
    <source>
        <strain evidence="3 4">SV_7m_r</strain>
    </source>
</reference>
<evidence type="ECO:0000256" key="2">
    <source>
        <dbReference type="SAM" id="Phobius"/>
    </source>
</evidence>
<evidence type="ECO:0000313" key="4">
    <source>
        <dbReference type="Proteomes" id="UP000315003"/>
    </source>
</evidence>
<dbReference type="EMBL" id="CP036272">
    <property type="protein sequence ID" value="QDT59762.1"/>
    <property type="molecule type" value="Genomic_DNA"/>
</dbReference>
<keyword evidence="2" id="KW-1133">Transmembrane helix</keyword>
<feature type="transmembrane region" description="Helical" evidence="2">
    <location>
        <begin position="143"/>
        <end position="166"/>
    </location>
</feature>
<sequence length="314" mass="34984">MISESKTCIRTDFLAVPFAAIHPPDHRSLRNVSDTSPDSSTQSSFLLKHEFAIRRFHSLTGIVPLGLYMCVHLATNAGLLNGAETFQRSVFIIHSPGKLLPLIEWTLIFLPLIFHAGLGIWIAKSGKSNSSQYQFTSNRRYTVQRWTGFAALIYLFLHILHLHGWFHADWWLGMIRGAGFGQFAPYNAGSSLVIAMQAWGIVWPIIYLVGVLSCVYHFANGLWTAGITWGLWVSPEGQKRASKVCGAIGILLTIVSLSAWFAAISPNAEQVEKYREAENRMYEAAVEAGFVDANPEKRSEPVVEDGQENESDED</sequence>
<feature type="transmembrane region" description="Helical" evidence="2">
    <location>
        <begin position="205"/>
        <end position="232"/>
    </location>
</feature>
<organism evidence="3 4">
    <name type="scientific">Stieleria bergensis</name>
    <dbReference type="NCBI Taxonomy" id="2528025"/>
    <lineage>
        <taxon>Bacteria</taxon>
        <taxon>Pseudomonadati</taxon>
        <taxon>Planctomycetota</taxon>
        <taxon>Planctomycetia</taxon>
        <taxon>Pirellulales</taxon>
        <taxon>Pirellulaceae</taxon>
        <taxon>Stieleria</taxon>
    </lineage>
</organism>
<dbReference type="AlphaFoldDB" id="A0A517SUF3"/>
<keyword evidence="2" id="KW-0812">Transmembrane</keyword>
<dbReference type="InterPro" id="IPR034804">
    <property type="entry name" value="SQR/QFR_C/D"/>
</dbReference>
<gene>
    <name evidence="3" type="primary">sdhC</name>
    <name evidence="3" type="ORF">SV7mr_22720</name>
</gene>
<name>A0A517SUF3_9BACT</name>
<feature type="transmembrane region" description="Helical" evidence="2">
    <location>
        <begin position="99"/>
        <end position="122"/>
    </location>
</feature>
<dbReference type="InterPro" id="IPR016002">
    <property type="entry name" value="Succ_DH_cyt_b558_Firmicute"/>
</dbReference>
<feature type="transmembrane region" description="Helical" evidence="2">
    <location>
        <begin position="244"/>
        <end position="263"/>
    </location>
</feature>
<dbReference type="Proteomes" id="UP000315003">
    <property type="component" value="Chromosome"/>
</dbReference>
<dbReference type="Gene3D" id="1.20.1300.10">
    <property type="entry name" value="Fumarate reductase/succinate dehydrogenase, transmembrane subunit"/>
    <property type="match status" value="1"/>
</dbReference>
<dbReference type="SUPFAM" id="SSF81343">
    <property type="entry name" value="Fumarate reductase respiratory complex transmembrane subunits"/>
    <property type="match status" value="1"/>
</dbReference>